<dbReference type="GO" id="GO:0016853">
    <property type="term" value="F:isomerase activity"/>
    <property type="evidence" value="ECO:0007669"/>
    <property type="project" value="UniProtKB-KW"/>
</dbReference>
<comment type="caution">
    <text evidence="2">The sequence shown here is derived from an EMBL/GenBank/DDBJ whole genome shotgun (WGS) entry which is preliminary data.</text>
</comment>
<protein>
    <submittedName>
        <fullName evidence="2">Sugar phosphate isomerase/epimerase</fullName>
    </submittedName>
</protein>
<keyword evidence="2" id="KW-0413">Isomerase</keyword>
<dbReference type="InterPro" id="IPR050312">
    <property type="entry name" value="IolE/XylAMocC-like"/>
</dbReference>
<dbReference type="PANTHER" id="PTHR12110:SF53">
    <property type="entry name" value="BLR5974 PROTEIN"/>
    <property type="match status" value="1"/>
</dbReference>
<dbReference type="Pfam" id="PF01261">
    <property type="entry name" value="AP_endonuc_2"/>
    <property type="match status" value="1"/>
</dbReference>
<dbReference type="SUPFAM" id="SSF51658">
    <property type="entry name" value="Xylose isomerase-like"/>
    <property type="match status" value="1"/>
</dbReference>
<evidence type="ECO:0000259" key="1">
    <source>
        <dbReference type="Pfam" id="PF01261"/>
    </source>
</evidence>
<name>A0AAE3K066_9BACT</name>
<dbReference type="InterPro" id="IPR036237">
    <property type="entry name" value="Xyl_isomerase-like_sf"/>
</dbReference>
<dbReference type="Proteomes" id="UP001139365">
    <property type="component" value="Unassembled WGS sequence"/>
</dbReference>
<organism evidence="2 3">
    <name type="scientific">Candidatus Colimorpha enterica</name>
    <dbReference type="NCBI Taxonomy" id="3083063"/>
    <lineage>
        <taxon>Bacteria</taxon>
        <taxon>Pseudomonadati</taxon>
        <taxon>Bacteroidota</taxon>
        <taxon>Bacteroidia</taxon>
        <taxon>Bacteroidales</taxon>
        <taxon>Candidatus Colimorpha</taxon>
    </lineage>
</organism>
<gene>
    <name evidence="2" type="ORF">MR241_07110</name>
</gene>
<dbReference type="PANTHER" id="PTHR12110">
    <property type="entry name" value="HYDROXYPYRUVATE ISOMERASE"/>
    <property type="match status" value="1"/>
</dbReference>
<evidence type="ECO:0000313" key="2">
    <source>
        <dbReference type="EMBL" id="MCI5756046.1"/>
    </source>
</evidence>
<dbReference type="EMBL" id="JALEMU010000114">
    <property type="protein sequence ID" value="MCI5756046.1"/>
    <property type="molecule type" value="Genomic_DNA"/>
</dbReference>
<accession>A0AAE3K066</accession>
<proteinExistence type="predicted"/>
<sequence length="285" mass="31399">MKYCVNTYSFGAYGNPDRLGIYGMIDKAAQLGYDGIEFTESYWLDTTDSELAKIGGYVKERGLEAVSLCVGADLLNRDSGTEIRRVCRLIDKAKLLGASMLRHDASSGFVTDRKFGLSYADALPRLAEGCRKISEYGKSVGIKTMTENHGYFSQDADRVEALINAVACDNFGALIDLGNFMCADEDPTVSVGKLARYAFHAHAKDFLYKPGTLPFPGDGWFRTRAGNFLRGTIIGHGEAKIWQSLGILKRSGYNGWLSVEFEGLEDNLTGIKMGLDNLKRLYETA</sequence>
<reference evidence="2 3" key="1">
    <citation type="submission" date="2022-03" db="EMBL/GenBank/DDBJ databases">
        <title>Metagenome-assembled genomes from swine fecal metagenomes.</title>
        <authorList>
            <person name="Holman D.B."/>
            <person name="Kommadath A."/>
        </authorList>
    </citation>
    <scope>NUCLEOTIDE SEQUENCE [LARGE SCALE GENOMIC DNA]</scope>
    <source>
        <strain evidence="2">SUG147</strain>
    </source>
</reference>
<evidence type="ECO:0000313" key="3">
    <source>
        <dbReference type="Proteomes" id="UP001139365"/>
    </source>
</evidence>
<dbReference type="AlphaFoldDB" id="A0AAE3K066"/>
<feature type="domain" description="Xylose isomerase-like TIM barrel" evidence="1">
    <location>
        <begin position="25"/>
        <end position="280"/>
    </location>
</feature>
<dbReference type="InterPro" id="IPR013022">
    <property type="entry name" value="Xyl_isomerase-like_TIM-brl"/>
</dbReference>
<dbReference type="Gene3D" id="3.20.20.150">
    <property type="entry name" value="Divalent-metal-dependent TIM barrel enzymes"/>
    <property type="match status" value="1"/>
</dbReference>